<dbReference type="EMBL" id="FOHI01000007">
    <property type="protein sequence ID" value="SET47991.1"/>
    <property type="molecule type" value="Genomic_DNA"/>
</dbReference>
<organism evidence="1 2">
    <name type="scientific">Nitrosospira multiformis</name>
    <dbReference type="NCBI Taxonomy" id="1231"/>
    <lineage>
        <taxon>Bacteria</taxon>
        <taxon>Pseudomonadati</taxon>
        <taxon>Pseudomonadota</taxon>
        <taxon>Betaproteobacteria</taxon>
        <taxon>Nitrosomonadales</taxon>
        <taxon>Nitrosomonadaceae</taxon>
        <taxon>Nitrosospira</taxon>
    </lineage>
</organism>
<dbReference type="Proteomes" id="UP000183339">
    <property type="component" value="Unassembled WGS sequence"/>
</dbReference>
<name>A0A1I0ERG5_9PROT</name>
<gene>
    <name evidence="1" type="ORF">SAMN05216412_10754</name>
</gene>
<protein>
    <submittedName>
        <fullName evidence="1">Uncharacterized protein</fullName>
    </submittedName>
</protein>
<sequence length="53" mass="5819">MKHANKQLKQSLADLARLLNKGIEAKLLDLPAADELKRSTIDAVAHDSPKGQR</sequence>
<evidence type="ECO:0000313" key="1">
    <source>
        <dbReference type="EMBL" id="SET47991.1"/>
    </source>
</evidence>
<proteinExistence type="predicted"/>
<evidence type="ECO:0000313" key="2">
    <source>
        <dbReference type="Proteomes" id="UP000183339"/>
    </source>
</evidence>
<dbReference type="AlphaFoldDB" id="A0A1I0ERG5"/>
<accession>A0A1I0ERG5</accession>
<reference evidence="1 2" key="1">
    <citation type="submission" date="2016-10" db="EMBL/GenBank/DDBJ databases">
        <authorList>
            <person name="de Groot N.N."/>
        </authorList>
    </citation>
    <scope>NUCLEOTIDE SEQUENCE [LARGE SCALE GENOMIC DNA]</scope>
    <source>
        <strain evidence="1 2">Nl7</strain>
    </source>
</reference>